<comment type="cofactor">
    <cofactor evidence="3">
        <name>pyridoxal 5'-phosphate</name>
        <dbReference type="ChEBI" id="CHEBI:597326"/>
    </cofactor>
</comment>
<feature type="domain" description="Alanine racemase N-terminal" evidence="5">
    <location>
        <begin position="57"/>
        <end position="245"/>
    </location>
</feature>
<protein>
    <recommendedName>
        <fullName evidence="2">Pyridoxal phosphate homeostasis protein</fullName>
        <shortName evidence="2">PLP homeostasis protein</shortName>
    </recommendedName>
</protein>
<comment type="similarity">
    <text evidence="2 4">Belongs to the pyridoxal phosphate-binding protein YggS/PROSC family.</text>
</comment>
<dbReference type="HAMAP" id="MF_02087">
    <property type="entry name" value="PLP_homeostasis"/>
    <property type="match status" value="1"/>
</dbReference>
<dbReference type="Pfam" id="PF01168">
    <property type="entry name" value="Ala_racemase_N"/>
    <property type="match status" value="1"/>
</dbReference>
<dbReference type="NCBIfam" id="TIGR00044">
    <property type="entry name" value="YggS family pyridoxal phosphate-dependent enzyme"/>
    <property type="match status" value="1"/>
</dbReference>
<comment type="caution">
    <text evidence="6">The sequence shown here is derived from an EMBL/GenBank/DDBJ whole genome shotgun (WGS) entry which is preliminary data.</text>
</comment>
<reference evidence="6 7" key="1">
    <citation type="submission" date="2015-12" db="EMBL/GenBank/DDBJ databases">
        <title>Serinicoccus chungangenesis strain CD08_5 genome sequencing and assembly.</title>
        <authorList>
            <person name="Chander A.M."/>
            <person name="Kaur G."/>
            <person name="Nair G.R."/>
            <person name="Dhawan D.K."/>
            <person name="Kochhar R.K."/>
            <person name="Mayilraj S."/>
            <person name="Bhadada S.K."/>
        </authorList>
    </citation>
    <scope>NUCLEOTIDE SEQUENCE [LARGE SCALE GENOMIC DNA]</scope>
    <source>
        <strain evidence="6 7">CD08_5</strain>
    </source>
</reference>
<keyword evidence="7" id="KW-1185">Reference proteome</keyword>
<keyword evidence="1 2" id="KW-0663">Pyridoxal phosphate</keyword>
<feature type="modified residue" description="N6-(pyridoxal phosphate)lysine" evidence="2 3">
    <location>
        <position position="43"/>
    </location>
</feature>
<organism evidence="6 7">
    <name type="scientific">Serinicoccus chungangensis</name>
    <dbReference type="NCBI Taxonomy" id="767452"/>
    <lineage>
        <taxon>Bacteria</taxon>
        <taxon>Bacillati</taxon>
        <taxon>Actinomycetota</taxon>
        <taxon>Actinomycetes</taxon>
        <taxon>Micrococcales</taxon>
        <taxon>Ornithinimicrobiaceae</taxon>
        <taxon>Serinicoccus</taxon>
    </lineage>
</organism>
<dbReference type="RefSeq" id="WP_058891570.1">
    <property type="nucleotide sequence ID" value="NZ_LQBL01000028.1"/>
</dbReference>
<dbReference type="Proteomes" id="UP000054837">
    <property type="component" value="Unassembled WGS sequence"/>
</dbReference>
<dbReference type="AlphaFoldDB" id="A0A0W8I6B4"/>
<evidence type="ECO:0000313" key="6">
    <source>
        <dbReference type="EMBL" id="KUG53561.1"/>
    </source>
</evidence>
<dbReference type="PIRSF" id="PIRSF004848">
    <property type="entry name" value="YBL036c_PLPDEIII"/>
    <property type="match status" value="1"/>
</dbReference>
<evidence type="ECO:0000256" key="2">
    <source>
        <dbReference type="HAMAP-Rule" id="MF_02087"/>
    </source>
</evidence>
<dbReference type="InterPro" id="IPR029066">
    <property type="entry name" value="PLP-binding_barrel"/>
</dbReference>
<dbReference type="Gene3D" id="3.20.20.10">
    <property type="entry name" value="Alanine racemase"/>
    <property type="match status" value="1"/>
</dbReference>
<evidence type="ECO:0000256" key="1">
    <source>
        <dbReference type="ARBA" id="ARBA00022898"/>
    </source>
</evidence>
<dbReference type="InterPro" id="IPR011078">
    <property type="entry name" value="PyrdxlP_homeostasis"/>
</dbReference>
<name>A0A0W8I6B4_9MICO</name>
<dbReference type="CDD" id="cd00635">
    <property type="entry name" value="PLPDE_III_YBL036c_like"/>
    <property type="match status" value="1"/>
</dbReference>
<evidence type="ECO:0000256" key="3">
    <source>
        <dbReference type="PIRSR" id="PIRSR004848-1"/>
    </source>
</evidence>
<dbReference type="SUPFAM" id="SSF51419">
    <property type="entry name" value="PLP-binding barrel"/>
    <property type="match status" value="1"/>
</dbReference>
<proteinExistence type="inferred from homology"/>
<dbReference type="GO" id="GO:0030170">
    <property type="term" value="F:pyridoxal phosphate binding"/>
    <property type="evidence" value="ECO:0007669"/>
    <property type="project" value="UniProtKB-UniRule"/>
</dbReference>
<evidence type="ECO:0000256" key="4">
    <source>
        <dbReference type="RuleBase" id="RU004514"/>
    </source>
</evidence>
<dbReference type="PANTHER" id="PTHR10146:SF14">
    <property type="entry name" value="PYRIDOXAL PHOSPHATE HOMEOSTASIS PROTEIN"/>
    <property type="match status" value="1"/>
</dbReference>
<comment type="function">
    <text evidence="2">Pyridoxal 5'-phosphate (PLP)-binding protein, which is involved in PLP homeostasis.</text>
</comment>
<accession>A0A0W8I6B4</accession>
<sequence>MSTSGDRAAELASALEGVRGRVDAACADAGREARRPTLVVVTKFFPGSDVELLAGMGVTDIGESREPEAGDKVAGLPEQVRADLRVHFVGQLQTNKARRVARYADVVQSVDRARLVRALDRGRAEAVDDGAREGPLEVLVQVDLGQGEQAGRGGAAPDEVAALAEDVAAARWLELRGVMAIAPRDLTPDETRRAFDRLVGTGEQLRHTHPGATWVSAGMSGDLEVAVAAGATHLRVGSAILGSRPPQR</sequence>
<dbReference type="PANTHER" id="PTHR10146">
    <property type="entry name" value="PROLINE SYNTHETASE CO-TRANSCRIBED BACTERIAL HOMOLOG PROTEIN"/>
    <property type="match status" value="1"/>
</dbReference>
<gene>
    <name evidence="6" type="ORF">AVL62_01890</name>
</gene>
<dbReference type="STRING" id="767452.AVL62_01890"/>
<dbReference type="InterPro" id="IPR001608">
    <property type="entry name" value="Ala_racemase_N"/>
</dbReference>
<evidence type="ECO:0000313" key="7">
    <source>
        <dbReference type="Proteomes" id="UP000054837"/>
    </source>
</evidence>
<evidence type="ECO:0000259" key="5">
    <source>
        <dbReference type="Pfam" id="PF01168"/>
    </source>
</evidence>
<dbReference type="EMBL" id="LQBL01000028">
    <property type="protein sequence ID" value="KUG53561.1"/>
    <property type="molecule type" value="Genomic_DNA"/>
</dbReference>
<dbReference type="OrthoDB" id="9804072at2"/>